<evidence type="ECO:0000256" key="1">
    <source>
        <dbReference type="SAM" id="Phobius"/>
    </source>
</evidence>
<evidence type="ECO:0000313" key="3">
    <source>
        <dbReference type="Proteomes" id="UP000297244"/>
    </source>
</evidence>
<keyword evidence="1" id="KW-0812">Transmembrane</keyword>
<keyword evidence="1" id="KW-1133">Transmembrane helix</keyword>
<keyword evidence="3" id="KW-1185">Reference proteome</keyword>
<accession>A0ABY2K7Q4</accession>
<dbReference type="EMBL" id="SKBL01000028">
    <property type="protein sequence ID" value="TFU14672.1"/>
    <property type="molecule type" value="Genomic_DNA"/>
</dbReference>
<feature type="transmembrane region" description="Helical" evidence="1">
    <location>
        <begin position="6"/>
        <end position="24"/>
    </location>
</feature>
<dbReference type="Proteomes" id="UP000297244">
    <property type="component" value="Unassembled WGS sequence"/>
</dbReference>
<protein>
    <submittedName>
        <fullName evidence="2">Uncharacterized protein</fullName>
    </submittedName>
</protein>
<reference evidence="2 3" key="1">
    <citation type="submission" date="2019-03" db="EMBL/GenBank/DDBJ databases">
        <title>Thermus tengchongensis species for the arsenic transformation mechanism.</title>
        <authorList>
            <person name="Yuan G.C."/>
        </authorList>
    </citation>
    <scope>NUCLEOTIDE SEQUENCE [LARGE SCALE GENOMIC DNA]</scope>
    <source>
        <strain evidence="2 3">15Y</strain>
    </source>
</reference>
<name>A0ABY2K7Q4_9DEIN</name>
<organism evidence="2 3">
    <name type="scientific">Thermus tengchongensis</name>
    <dbReference type="NCBI Taxonomy" id="1214928"/>
    <lineage>
        <taxon>Bacteria</taxon>
        <taxon>Thermotogati</taxon>
        <taxon>Deinococcota</taxon>
        <taxon>Deinococci</taxon>
        <taxon>Thermales</taxon>
        <taxon>Thermaceae</taxon>
        <taxon>Thermus</taxon>
    </lineage>
</organism>
<proteinExistence type="predicted"/>
<keyword evidence="1" id="KW-0472">Membrane</keyword>
<evidence type="ECO:0000313" key="2">
    <source>
        <dbReference type="EMBL" id="TFU14672.1"/>
    </source>
</evidence>
<sequence>MDGKTVLLMLIGGGVAAYLAYSLAKGGSTGAPASTAGEGGEQALPPAVVDYGYDPGYQNPGGGLTGFGLGALGDGTLCRVAPSLCSWYNPAFVPRPAPGQLLW</sequence>
<comment type="caution">
    <text evidence="2">The sequence shown here is derived from an EMBL/GenBank/DDBJ whole genome shotgun (WGS) entry which is preliminary data.</text>
</comment>
<gene>
    <name evidence="2" type="ORF">E0489_11660</name>
</gene>